<comment type="caution">
    <text evidence="1">The sequence shown here is derived from an EMBL/GenBank/DDBJ whole genome shotgun (WGS) entry which is preliminary data.</text>
</comment>
<evidence type="ECO:0000313" key="2">
    <source>
        <dbReference type="Proteomes" id="UP000190626"/>
    </source>
</evidence>
<sequence length="119" mass="13143">MSKNQNCMIISAASTDDFSNWMDEIVNVKQAQPSFALPWRVCYCDLAVFFSWEGLIIPAQCIRLAKQIFGTLLERCDPKHTAPFPRQAGQIAREIMARLQAAPAIAPAPADLSYPACGL</sequence>
<protein>
    <submittedName>
        <fullName evidence="1">Uncharacterized protein</fullName>
    </submittedName>
</protein>
<dbReference type="RefSeq" id="WP_079411476.1">
    <property type="nucleotide sequence ID" value="NZ_MBTG01000008.1"/>
</dbReference>
<dbReference type="Proteomes" id="UP000190626">
    <property type="component" value="Unassembled WGS sequence"/>
</dbReference>
<reference evidence="2" key="1">
    <citation type="submission" date="2016-07" db="EMBL/GenBank/DDBJ databases">
        <authorList>
            <person name="Florea S."/>
            <person name="Webb J.S."/>
            <person name="Jaromczyk J."/>
            <person name="Schardl C.L."/>
        </authorList>
    </citation>
    <scope>NUCLEOTIDE SEQUENCE [LARGE SCALE GENOMIC DNA]</scope>
    <source>
        <strain evidence="2">CY1</strain>
    </source>
</reference>
<evidence type="ECO:0000313" key="1">
    <source>
        <dbReference type="EMBL" id="OPH59026.1"/>
    </source>
</evidence>
<accession>A0A1V4HN42</accession>
<dbReference type="AlphaFoldDB" id="A0A1V4HN42"/>
<proteinExistence type="predicted"/>
<keyword evidence="2" id="KW-1185">Reference proteome</keyword>
<gene>
    <name evidence="1" type="ORF">BC351_22115</name>
</gene>
<organism evidence="1 2">
    <name type="scientific">Paenibacillus ferrarius</name>
    <dbReference type="NCBI Taxonomy" id="1469647"/>
    <lineage>
        <taxon>Bacteria</taxon>
        <taxon>Bacillati</taxon>
        <taxon>Bacillota</taxon>
        <taxon>Bacilli</taxon>
        <taxon>Bacillales</taxon>
        <taxon>Paenibacillaceae</taxon>
        <taxon>Paenibacillus</taxon>
    </lineage>
</organism>
<dbReference type="STRING" id="1469647.BC351_22115"/>
<dbReference type="EMBL" id="MBTG01000008">
    <property type="protein sequence ID" value="OPH59026.1"/>
    <property type="molecule type" value="Genomic_DNA"/>
</dbReference>
<name>A0A1V4HN42_9BACL</name>